<name>A0A6J6CD38_9ZZZZ</name>
<reference evidence="2" key="1">
    <citation type="submission" date="2020-05" db="EMBL/GenBank/DDBJ databases">
        <authorList>
            <person name="Chiriac C."/>
            <person name="Salcher M."/>
            <person name="Ghai R."/>
            <person name="Kavagutti S V."/>
        </authorList>
    </citation>
    <scope>NUCLEOTIDE SEQUENCE</scope>
</reference>
<feature type="transmembrane region" description="Helical" evidence="1">
    <location>
        <begin position="12"/>
        <end position="33"/>
    </location>
</feature>
<evidence type="ECO:0000256" key="1">
    <source>
        <dbReference type="SAM" id="Phobius"/>
    </source>
</evidence>
<keyword evidence="1" id="KW-0812">Transmembrane</keyword>
<dbReference type="SUPFAM" id="SSF48239">
    <property type="entry name" value="Terpenoid cyclases/Protein prenyltransferases"/>
    <property type="match status" value="1"/>
</dbReference>
<dbReference type="AlphaFoldDB" id="A0A6J6CD38"/>
<accession>A0A6J6CD38</accession>
<evidence type="ECO:0000313" key="2">
    <source>
        <dbReference type="EMBL" id="CAB4549211.1"/>
    </source>
</evidence>
<gene>
    <name evidence="2" type="ORF">UFOPK1581_00044</name>
</gene>
<protein>
    <submittedName>
        <fullName evidence="2">Unannotated protein</fullName>
    </submittedName>
</protein>
<sequence length="324" mass="34054">MNKKVTPRVRRIVALSSAAVTVAILVVLLVLSLGGTQSKHLATAEFLKSQFVLGEYLEGFSPGVPEYGFSLEAVSQLSQTSEVDSSIAIKFLLESEPDFLYSAETGEIIPGLAGKYLFASKVTGAANGAQTQMVVGSLSELIQEDGTLTLTTASTFDYAWMSLGLFAQDQQEMAKSVSAGITALAREDGGFGFDNSEFTTASSTDATAMAIMALELTKGLDPELTASKQSAIDAALAYLDAGLVDGSHFMAFDAVDINGTALALMAYLATTGVLNETMHSYLVAQIQEDGGIGSPWVENAGDRFATAQGYLALEGKSYLTLLGK</sequence>
<keyword evidence="1" id="KW-1133">Transmembrane helix</keyword>
<dbReference type="EMBL" id="CAEZTB010000003">
    <property type="protein sequence ID" value="CAB4549211.1"/>
    <property type="molecule type" value="Genomic_DNA"/>
</dbReference>
<dbReference type="InterPro" id="IPR008930">
    <property type="entry name" value="Terpenoid_cyclase/PrenylTrfase"/>
</dbReference>
<keyword evidence="1" id="KW-0472">Membrane</keyword>
<proteinExistence type="predicted"/>
<dbReference type="Gene3D" id="1.50.10.20">
    <property type="match status" value="1"/>
</dbReference>
<organism evidence="2">
    <name type="scientific">freshwater metagenome</name>
    <dbReference type="NCBI Taxonomy" id="449393"/>
    <lineage>
        <taxon>unclassified sequences</taxon>
        <taxon>metagenomes</taxon>
        <taxon>ecological metagenomes</taxon>
    </lineage>
</organism>